<evidence type="ECO:0000256" key="1">
    <source>
        <dbReference type="SAM" id="SignalP"/>
    </source>
</evidence>
<dbReference type="PROSITE" id="PS51257">
    <property type="entry name" value="PROKAR_LIPOPROTEIN"/>
    <property type="match status" value="1"/>
</dbReference>
<dbReference type="InterPro" id="IPR044048">
    <property type="entry name" value="Big_12"/>
</dbReference>
<dbReference type="OrthoDB" id="8737426at2"/>
<evidence type="ECO:0000313" key="3">
    <source>
        <dbReference type="EMBL" id="GCL62507.1"/>
    </source>
</evidence>
<feature type="signal peptide" evidence="1">
    <location>
        <begin position="1"/>
        <end position="23"/>
    </location>
</feature>
<dbReference type="Gene3D" id="2.60.120.260">
    <property type="entry name" value="Galactose-binding domain-like"/>
    <property type="match status" value="2"/>
</dbReference>
<evidence type="ECO:0000313" key="4">
    <source>
        <dbReference type="Proteomes" id="UP000301751"/>
    </source>
</evidence>
<gene>
    <name evidence="3" type="ORF">AQPW35_15880</name>
</gene>
<accession>A0A480AQ89</accession>
<proteinExistence type="predicted"/>
<reference evidence="4" key="1">
    <citation type="submission" date="2019-03" db="EMBL/GenBank/DDBJ databases">
        <title>Aquabacterium pictum sp.nov., the first bacteriochlorophyll a-containing freshwater bacterium in the genus Aquabacterium of the class Betaproteobacteria.</title>
        <authorList>
            <person name="Hirose S."/>
            <person name="Tank M."/>
            <person name="Hara E."/>
            <person name="Tamaki H."/>
            <person name="Takaichi S."/>
            <person name="Haruta S."/>
            <person name="Hanada S."/>
        </authorList>
    </citation>
    <scope>NUCLEOTIDE SEQUENCE [LARGE SCALE GENOMIC DNA]</scope>
    <source>
        <strain evidence="4">W35</strain>
    </source>
</reference>
<dbReference type="EMBL" id="BJCL01000003">
    <property type="protein sequence ID" value="GCL62507.1"/>
    <property type="molecule type" value="Genomic_DNA"/>
</dbReference>
<dbReference type="AlphaFoldDB" id="A0A480AQ89"/>
<sequence>MTTRHFRHTLAATAAALCALTLAGCGGGNGEPPPQTGGNVVTPAAPVVTITNNISGETATGTITFTFSFNRDVGTSFTADDITVTGGTKGAFTRTSSTSATLEVVPAAGGTGTVTVSVAAGAVTDAVGTANAAATASKAFNTVAPPPATGTVELANFDTVTPAVVAGFEGAEGSAIETGPAGGGTGRSFKVLRSGGQPYALGIIETAVPITATRRTLTAQVYSPTAGIRMVIKVENAANPGINSGEVEANEAVVAGWQTLTWTFSGADPAQSYGKIVLLPNLGTVDAAPGKAYYFDALTLSEAAPAPTTGTVLANFDDVSPTAAVGFEGAEGSAVETGPAGGGSGRSFKVLRSGGQPYALGIIETALPITATRRTISAQVFSPTAGIRMVIKLENAANPGINTGEVEANEAVVAGWQTLTWTFTGADPAQSYGKIVLLPNLGTVDAAPGKAYYFDTITLLAAAGGGGSGGSGGGSSGPLTFSTGFAGSNRTVEGGEFGGFSGSNLDNFGCGAPASCGSGGEFTPAQTAANSFFFYYYQTPTPATDLYMGIYVQAPGVVGGFSPTADTAGVQVGSQTTLRFKLGQNIEWFNSGTNNFMIVMDLGKRYTVGGNACRLQLRRVVTPTAQPATDYAIPLSSFALVQDCAGAVTSVAQALAASPISQIAFQGVGGGIALSDGSRTSGANRSVAVGGVYPTTVVLQGGITID</sequence>
<dbReference type="Pfam" id="PF19078">
    <property type="entry name" value="Big_12"/>
    <property type="match status" value="1"/>
</dbReference>
<organism evidence="3 4">
    <name type="scientific">Pseudaquabacterium pictum</name>
    <dbReference type="NCBI Taxonomy" id="2315236"/>
    <lineage>
        <taxon>Bacteria</taxon>
        <taxon>Pseudomonadati</taxon>
        <taxon>Pseudomonadota</taxon>
        <taxon>Betaproteobacteria</taxon>
        <taxon>Burkholderiales</taxon>
        <taxon>Sphaerotilaceae</taxon>
        <taxon>Pseudaquabacterium</taxon>
    </lineage>
</organism>
<protein>
    <recommendedName>
        <fullName evidence="2">Bacterial Ig-like domain-containing protein</fullName>
    </recommendedName>
</protein>
<keyword evidence="4" id="KW-1185">Reference proteome</keyword>
<feature type="chain" id="PRO_5019721197" description="Bacterial Ig-like domain-containing protein" evidence="1">
    <location>
        <begin position="24"/>
        <end position="706"/>
    </location>
</feature>
<name>A0A480AQ89_9BURK</name>
<feature type="domain" description="Bacterial Ig-like" evidence="2">
    <location>
        <begin position="44"/>
        <end position="140"/>
    </location>
</feature>
<comment type="caution">
    <text evidence="3">The sequence shown here is derived from an EMBL/GenBank/DDBJ whole genome shotgun (WGS) entry which is preliminary data.</text>
</comment>
<dbReference type="Proteomes" id="UP000301751">
    <property type="component" value="Unassembled WGS sequence"/>
</dbReference>
<dbReference type="RefSeq" id="WP_137732259.1">
    <property type="nucleotide sequence ID" value="NZ_BJCL01000003.1"/>
</dbReference>
<evidence type="ECO:0000259" key="2">
    <source>
        <dbReference type="Pfam" id="PF19078"/>
    </source>
</evidence>
<keyword evidence="1" id="KW-0732">Signal</keyword>